<dbReference type="RefSeq" id="WP_114562862.1">
    <property type="nucleotide sequence ID" value="NZ_CP031124.1"/>
</dbReference>
<dbReference type="KEGG" id="hyf:DTO96_101427"/>
<protein>
    <recommendedName>
        <fullName evidence="1">DUF1330 domain-containing protein</fullName>
    </recommendedName>
</protein>
<evidence type="ECO:0000259" key="1">
    <source>
        <dbReference type="Pfam" id="PF07045"/>
    </source>
</evidence>
<dbReference type="Pfam" id="PF07045">
    <property type="entry name" value="DUF1330"/>
    <property type="match status" value="1"/>
</dbReference>
<dbReference type="OrthoDB" id="516779at2"/>
<dbReference type="EMBL" id="CP031124">
    <property type="protein sequence ID" value="AXF85696.1"/>
    <property type="molecule type" value="Genomic_DNA"/>
</dbReference>
<evidence type="ECO:0000313" key="2">
    <source>
        <dbReference type="EMBL" id="AXF85696.1"/>
    </source>
</evidence>
<proteinExistence type="predicted"/>
<dbReference type="PANTHER" id="PTHR41521:SF4">
    <property type="entry name" value="BLR0684 PROTEIN"/>
    <property type="match status" value="1"/>
</dbReference>
<dbReference type="PANTHER" id="PTHR41521">
    <property type="match status" value="1"/>
</dbReference>
<gene>
    <name evidence="2" type="ORF">DTO96_101427</name>
</gene>
<keyword evidence="3" id="KW-1185">Reference proteome</keyword>
<feature type="domain" description="DUF1330" evidence="1">
    <location>
        <begin position="4"/>
        <end position="96"/>
    </location>
</feature>
<reference evidence="3" key="1">
    <citation type="submission" date="2018-07" db="EMBL/GenBank/DDBJ databases">
        <authorList>
            <person name="Kim H."/>
        </authorList>
    </citation>
    <scope>NUCLEOTIDE SEQUENCE [LARGE SCALE GENOMIC DNA]</scope>
    <source>
        <strain evidence="3">F02</strain>
    </source>
</reference>
<dbReference type="InterPro" id="IPR011008">
    <property type="entry name" value="Dimeric_a/b-barrel"/>
</dbReference>
<evidence type="ECO:0000313" key="3">
    <source>
        <dbReference type="Proteomes" id="UP000252182"/>
    </source>
</evidence>
<dbReference type="InterPro" id="IPR010753">
    <property type="entry name" value="DUF1330"/>
</dbReference>
<sequence>MSNPAYVVFNVNVTDPEQYDKYRVFSGQAMAEHGAEVLVRGGEMTVLEGSAHARTVILKFPSVEKAQAFYDSETYKTGRELRKNAAVADIFIVEGVA</sequence>
<dbReference type="SUPFAM" id="SSF54909">
    <property type="entry name" value="Dimeric alpha+beta barrel"/>
    <property type="match status" value="1"/>
</dbReference>
<dbReference type="AlphaFoldDB" id="A0A345DBF8"/>
<dbReference type="Gene3D" id="3.30.70.100">
    <property type="match status" value="1"/>
</dbReference>
<dbReference type="Proteomes" id="UP000252182">
    <property type="component" value="Chromosome"/>
</dbReference>
<accession>A0A345DBF8</accession>
<organism evidence="2 3">
    <name type="scientific">Ephemeroptericola cinctiostellae</name>
    <dbReference type="NCBI Taxonomy" id="2268024"/>
    <lineage>
        <taxon>Bacteria</taxon>
        <taxon>Pseudomonadati</taxon>
        <taxon>Pseudomonadota</taxon>
        <taxon>Betaproteobacteria</taxon>
        <taxon>Burkholderiales</taxon>
        <taxon>Burkholderiaceae</taxon>
        <taxon>Ephemeroptericola</taxon>
    </lineage>
</organism>
<name>A0A345DBF8_9BURK</name>